<evidence type="ECO:0000313" key="2">
    <source>
        <dbReference type="Proteomes" id="UP001341444"/>
    </source>
</evidence>
<keyword evidence="2" id="KW-1185">Reference proteome</keyword>
<name>A0ABU6MG42_9BACI</name>
<reference evidence="1 2" key="1">
    <citation type="submission" date="2023-03" db="EMBL/GenBank/DDBJ databases">
        <title>Bacillus Genome Sequencing.</title>
        <authorList>
            <person name="Dunlap C."/>
        </authorList>
    </citation>
    <scope>NUCLEOTIDE SEQUENCE [LARGE SCALE GENOMIC DNA]</scope>
    <source>
        <strain evidence="1 2">B-23453</strain>
    </source>
</reference>
<dbReference type="RefSeq" id="WP_066268994.1">
    <property type="nucleotide sequence ID" value="NZ_JARMAB010000012.1"/>
</dbReference>
<dbReference type="InterPro" id="IPR046198">
    <property type="entry name" value="DUF6230"/>
</dbReference>
<organism evidence="1 2">
    <name type="scientific">Heyndrickxia acidicola</name>
    <dbReference type="NCBI Taxonomy" id="209389"/>
    <lineage>
        <taxon>Bacteria</taxon>
        <taxon>Bacillati</taxon>
        <taxon>Bacillota</taxon>
        <taxon>Bacilli</taxon>
        <taxon>Bacillales</taxon>
        <taxon>Bacillaceae</taxon>
        <taxon>Heyndrickxia</taxon>
    </lineage>
</organism>
<dbReference type="EMBL" id="JARMAB010000012">
    <property type="protein sequence ID" value="MED1203347.1"/>
    <property type="molecule type" value="Genomic_DNA"/>
</dbReference>
<proteinExistence type="predicted"/>
<sequence length="196" mass="20720">MNEGIAVVRGKTSKKSFFISFLVGLLALGGLLLGFGANGVMADVPMSGIGQFNVSFDQMTGKGFHLYGSLYSDNNAAKPVFVNQIDDVTISGLVISKDVSFGPLGNYTVKITAGSGNTPVHITGLTQKAALIQGDAQFTNMDISEHNVDLSNPANASKEFTQGSDTITIKNGSLDTSYLFQQAVSLPGMKVEFVKR</sequence>
<comment type="caution">
    <text evidence="1">The sequence shown here is derived from an EMBL/GenBank/DDBJ whole genome shotgun (WGS) entry which is preliminary data.</text>
</comment>
<gene>
    <name evidence="1" type="ORF">P4T90_09685</name>
</gene>
<dbReference type="Proteomes" id="UP001341444">
    <property type="component" value="Unassembled WGS sequence"/>
</dbReference>
<protein>
    <submittedName>
        <fullName evidence="1">DUF6230 family protein</fullName>
    </submittedName>
</protein>
<accession>A0ABU6MG42</accession>
<evidence type="ECO:0000313" key="1">
    <source>
        <dbReference type="EMBL" id="MED1203347.1"/>
    </source>
</evidence>
<dbReference type="Pfam" id="PF19741">
    <property type="entry name" value="DUF6230"/>
    <property type="match status" value="1"/>
</dbReference>